<sequence length="932" mass="99263">MQAGTQEQSVTNDSPTPPATADSVPAYSISGEAVLESLASSRDGLGQAVIAERQARFGPNELTFSRTPAWVIFLRQFRDPMVIILLITACVTGGLTIAGSHMLPDTLVIVGVVILNAILGFVQEGKAEGAMDALRNMMVQECLVVREGCQAKLPARELVPGDIVVLEGGDRIPADVRFIEASNVHVDESSLTGESVPVEKRTAPVEGSDLVPGDQRNMGFSGTFLTRGSALAVVVETGASTVFGHMADLVQSADAGPTPLQRQMQSFVRALIGIILVVGVINFGFGIYLGYAASYSFLGAVSLVVAAIPEMLPALVTSILALSSIAMARRNALVRKLPAAETLGATSVICSDKTGTLTENRMTVTRVFAGGEEFEVSGGGGALSGQFLRDGAALDPRAAPALYNNLYAGYACNNASLTSGSTAHTGDPTEIALKVSGAKADITAEGLHRLEEIPFDSATKYMAILVRDGDAHRVLVKGAPEVVVAMCSTQLDASGESQPLDAQQALSVAGSFAKQALRTLAVAWLPVSDTCRDLTHDDLHDLQFLGLQGMIDPPKQSAIEAVAQCSAAGIRTVMITGDHPETAQAVAAKLGIPAERAVTGAELTRLDEDELFELTRQVSVFARVAPEHKEQIAQSLRRHGLIVAMTGDGVNDAPALKVADIGIAMGQAGTEVAKEASDMVLVDDNFATIVAAVEEGRHAWKNLRKAILYTLPTNAAQALLIIGAVMVAAWVPLFSHRFVLEPVQILWINLLDSVLLTMPLVMEPKERGLLQDPPRGPKERLMDGLFLRRLVIMGLAISVPGFLLYYHLGAAGVVGDQVVDELLLTQAQTAAFWGILMAHFGYVVSARSVETSVFRLNPFSNPWLIGGIVLSVAIRFIPTFIPEAASLFRTASFPSEWWPLILACFLPSFIAIELDKLFSRRHRHHHPRPAPG</sequence>
<keyword evidence="3" id="KW-1003">Cell membrane</keyword>
<feature type="transmembrane region" description="Helical" evidence="13">
    <location>
        <begin position="297"/>
        <end position="322"/>
    </location>
</feature>
<dbReference type="Pfam" id="PF08282">
    <property type="entry name" value="Hydrolase_3"/>
    <property type="match status" value="1"/>
</dbReference>
<keyword evidence="6" id="KW-0547">Nucleotide-binding</keyword>
<feature type="transmembrane region" description="Helical" evidence="13">
    <location>
        <begin position="106"/>
        <end position="122"/>
    </location>
</feature>
<evidence type="ECO:0000256" key="2">
    <source>
        <dbReference type="ARBA" id="ARBA00005675"/>
    </source>
</evidence>
<dbReference type="FunFam" id="3.40.50.1000:FF:000001">
    <property type="entry name" value="Phospholipid-transporting ATPase IC"/>
    <property type="match status" value="1"/>
</dbReference>
<dbReference type="SMART" id="SM00831">
    <property type="entry name" value="Cation_ATPase_N"/>
    <property type="match status" value="1"/>
</dbReference>
<feature type="transmembrane region" description="Helical" evidence="13">
    <location>
        <begin position="82"/>
        <end position="100"/>
    </location>
</feature>
<dbReference type="InterPro" id="IPR023298">
    <property type="entry name" value="ATPase_P-typ_TM_dom_sf"/>
</dbReference>
<keyword evidence="8" id="KW-0460">Magnesium</keyword>
<dbReference type="SUPFAM" id="SSF81660">
    <property type="entry name" value="Metal cation-transporting ATPase, ATP-binding domain N"/>
    <property type="match status" value="1"/>
</dbReference>
<accession>A0A4Z0M6C5</accession>
<feature type="transmembrane region" description="Helical" evidence="13">
    <location>
        <begin position="785"/>
        <end position="806"/>
    </location>
</feature>
<dbReference type="Pfam" id="PF00122">
    <property type="entry name" value="E1-E2_ATPase"/>
    <property type="match status" value="1"/>
</dbReference>
<keyword evidence="11 13" id="KW-0472">Membrane</keyword>
<dbReference type="PRINTS" id="PR00119">
    <property type="entry name" value="CATATPASE"/>
</dbReference>
<gene>
    <name evidence="15" type="ORF">E4634_03355</name>
</gene>
<keyword evidence="4" id="KW-0597">Phosphoprotein</keyword>
<dbReference type="GO" id="GO:1990573">
    <property type="term" value="P:potassium ion import across plasma membrane"/>
    <property type="evidence" value="ECO:0007669"/>
    <property type="project" value="TreeGrafter"/>
</dbReference>
<evidence type="ECO:0000256" key="12">
    <source>
        <dbReference type="SAM" id="MobiDB-lite"/>
    </source>
</evidence>
<feature type="transmembrane region" description="Helical" evidence="13">
    <location>
        <begin position="897"/>
        <end position="914"/>
    </location>
</feature>
<dbReference type="Pfam" id="PF13246">
    <property type="entry name" value="Cation_ATPase"/>
    <property type="match status" value="1"/>
</dbReference>
<dbReference type="InterPro" id="IPR008250">
    <property type="entry name" value="ATPase_P-typ_transduc_dom_A_sf"/>
</dbReference>
<dbReference type="PRINTS" id="PR00121">
    <property type="entry name" value="NAKATPASE"/>
</dbReference>
<dbReference type="OrthoDB" id="9814270at2"/>
<dbReference type="GO" id="GO:0016887">
    <property type="term" value="F:ATP hydrolysis activity"/>
    <property type="evidence" value="ECO:0007669"/>
    <property type="project" value="InterPro"/>
</dbReference>
<evidence type="ECO:0000256" key="3">
    <source>
        <dbReference type="ARBA" id="ARBA00022475"/>
    </source>
</evidence>
<evidence type="ECO:0000313" key="15">
    <source>
        <dbReference type="EMBL" id="TGD75061.1"/>
    </source>
</evidence>
<dbReference type="Gene3D" id="1.20.1110.10">
    <property type="entry name" value="Calcium-transporting ATPase, transmembrane domain"/>
    <property type="match status" value="1"/>
</dbReference>
<evidence type="ECO:0000256" key="6">
    <source>
        <dbReference type="ARBA" id="ARBA00022741"/>
    </source>
</evidence>
<feature type="transmembrane region" description="Helical" evidence="13">
    <location>
        <begin position="745"/>
        <end position="764"/>
    </location>
</feature>
<dbReference type="GO" id="GO:1902600">
    <property type="term" value="P:proton transmembrane transport"/>
    <property type="evidence" value="ECO:0007669"/>
    <property type="project" value="TreeGrafter"/>
</dbReference>
<dbReference type="InterPro" id="IPR059000">
    <property type="entry name" value="ATPase_P-type_domA"/>
</dbReference>
<evidence type="ECO:0000256" key="4">
    <source>
        <dbReference type="ARBA" id="ARBA00022553"/>
    </source>
</evidence>
<dbReference type="FunFam" id="3.40.50.1000:FF:000028">
    <property type="entry name" value="Calcium-transporting P-type ATPase, putative"/>
    <property type="match status" value="1"/>
</dbReference>
<dbReference type="PROSITE" id="PS00154">
    <property type="entry name" value="ATPASE_E1_E2"/>
    <property type="match status" value="1"/>
</dbReference>
<keyword evidence="16" id="KW-1185">Reference proteome</keyword>
<dbReference type="SUPFAM" id="SSF81653">
    <property type="entry name" value="Calcium ATPase, transduction domain A"/>
    <property type="match status" value="1"/>
</dbReference>
<feature type="transmembrane region" description="Helical" evidence="13">
    <location>
        <begin position="270"/>
        <end position="291"/>
    </location>
</feature>
<dbReference type="InterPro" id="IPR050510">
    <property type="entry name" value="Cation_transp_ATPase_P-type"/>
</dbReference>
<reference evidence="15 16" key="1">
    <citation type="submission" date="2019-04" db="EMBL/GenBank/DDBJ databases">
        <title>Taxonomy of novel Haliea sp. from mangrove soil of West Coast of India.</title>
        <authorList>
            <person name="Verma A."/>
            <person name="Kumar P."/>
            <person name="Krishnamurthi S."/>
        </authorList>
    </citation>
    <scope>NUCLEOTIDE SEQUENCE [LARGE SCALE GENOMIC DNA]</scope>
    <source>
        <strain evidence="15 16">SAOS-164</strain>
    </source>
</reference>
<dbReference type="GO" id="GO:0005391">
    <property type="term" value="F:P-type sodium:potassium-exchanging transporter activity"/>
    <property type="evidence" value="ECO:0007669"/>
    <property type="project" value="TreeGrafter"/>
</dbReference>
<dbReference type="InterPro" id="IPR023214">
    <property type="entry name" value="HAD_sf"/>
</dbReference>
<dbReference type="EMBL" id="SRLE01000004">
    <property type="protein sequence ID" value="TGD75061.1"/>
    <property type="molecule type" value="Genomic_DNA"/>
</dbReference>
<dbReference type="GO" id="GO:0006883">
    <property type="term" value="P:intracellular sodium ion homeostasis"/>
    <property type="evidence" value="ECO:0007669"/>
    <property type="project" value="TreeGrafter"/>
</dbReference>
<comment type="similarity">
    <text evidence="2">Belongs to the cation transport ATPase (P-type) (TC 3.A.3) family. Type IIA subfamily.</text>
</comment>
<dbReference type="InterPro" id="IPR036412">
    <property type="entry name" value="HAD-like_sf"/>
</dbReference>
<feature type="domain" description="Cation-transporting P-type ATPase N-terminal" evidence="14">
    <location>
        <begin position="25"/>
        <end position="97"/>
    </location>
</feature>
<dbReference type="SUPFAM" id="SSF56784">
    <property type="entry name" value="HAD-like"/>
    <property type="match status" value="1"/>
</dbReference>
<dbReference type="FunFam" id="2.70.150.10:FF:000160">
    <property type="entry name" value="Sarcoplasmic/endoplasmic reticulum calcium ATPase 1"/>
    <property type="match status" value="1"/>
</dbReference>
<keyword evidence="15" id="KW-0378">Hydrolase</keyword>
<dbReference type="AlphaFoldDB" id="A0A4Z0M6C5"/>
<dbReference type="Gene3D" id="3.40.1110.10">
    <property type="entry name" value="Calcium-transporting ATPase, cytoplasmic domain N"/>
    <property type="match status" value="1"/>
</dbReference>
<keyword evidence="10 13" id="KW-1133">Transmembrane helix</keyword>
<dbReference type="SUPFAM" id="SSF81665">
    <property type="entry name" value="Calcium ATPase, transmembrane domain M"/>
    <property type="match status" value="1"/>
</dbReference>
<evidence type="ECO:0000256" key="9">
    <source>
        <dbReference type="ARBA" id="ARBA00022967"/>
    </source>
</evidence>
<feature type="transmembrane region" description="Helical" evidence="13">
    <location>
        <begin position="706"/>
        <end position="733"/>
    </location>
</feature>
<evidence type="ECO:0000256" key="1">
    <source>
        <dbReference type="ARBA" id="ARBA00004651"/>
    </source>
</evidence>
<evidence type="ECO:0000256" key="7">
    <source>
        <dbReference type="ARBA" id="ARBA00022840"/>
    </source>
</evidence>
<keyword evidence="7" id="KW-0067">ATP-binding</keyword>
<comment type="caution">
    <text evidence="15">The sequence shown here is derived from an EMBL/GenBank/DDBJ whole genome shotgun (WGS) entry which is preliminary data.</text>
</comment>
<dbReference type="SFLD" id="SFLDS00003">
    <property type="entry name" value="Haloacid_Dehalogenase"/>
    <property type="match status" value="1"/>
</dbReference>
<dbReference type="InterPro" id="IPR023299">
    <property type="entry name" value="ATPase_P-typ_cyto_dom_N"/>
</dbReference>
<dbReference type="InterPro" id="IPR004014">
    <property type="entry name" value="ATPase_P-typ_cation-transptr_N"/>
</dbReference>
<dbReference type="Pfam" id="PF00690">
    <property type="entry name" value="Cation_ATPase_N"/>
    <property type="match status" value="1"/>
</dbReference>
<dbReference type="GO" id="GO:0030007">
    <property type="term" value="P:intracellular potassium ion homeostasis"/>
    <property type="evidence" value="ECO:0007669"/>
    <property type="project" value="TreeGrafter"/>
</dbReference>
<dbReference type="SFLD" id="SFLDG00002">
    <property type="entry name" value="C1.7:_P-type_atpase_like"/>
    <property type="match status" value="1"/>
</dbReference>
<feature type="compositionally biased region" description="Polar residues" evidence="12">
    <location>
        <begin position="1"/>
        <end position="14"/>
    </location>
</feature>
<evidence type="ECO:0000256" key="13">
    <source>
        <dbReference type="SAM" id="Phobius"/>
    </source>
</evidence>
<name>A0A4Z0M6C5_9GAMM</name>
<dbReference type="Gene3D" id="3.40.50.1000">
    <property type="entry name" value="HAD superfamily/HAD-like"/>
    <property type="match status" value="1"/>
</dbReference>
<feature type="region of interest" description="Disordered" evidence="12">
    <location>
        <begin position="1"/>
        <end position="24"/>
    </location>
</feature>
<proteinExistence type="inferred from homology"/>
<feature type="transmembrane region" description="Helical" evidence="13">
    <location>
        <begin position="826"/>
        <end position="844"/>
    </location>
</feature>
<dbReference type="PANTHER" id="PTHR43294">
    <property type="entry name" value="SODIUM/POTASSIUM-TRANSPORTING ATPASE SUBUNIT ALPHA"/>
    <property type="match status" value="1"/>
</dbReference>
<dbReference type="InterPro" id="IPR001757">
    <property type="entry name" value="P_typ_ATPase"/>
</dbReference>
<evidence type="ECO:0000256" key="5">
    <source>
        <dbReference type="ARBA" id="ARBA00022692"/>
    </source>
</evidence>
<dbReference type="Gene3D" id="2.70.150.10">
    <property type="entry name" value="Calcium-transporting ATPase, cytoplasmic transduction domain A"/>
    <property type="match status" value="1"/>
</dbReference>
<comment type="subcellular location">
    <subcellularLocation>
        <location evidence="1">Cell membrane</location>
        <topology evidence="1">Multi-pass membrane protein</topology>
    </subcellularLocation>
</comment>
<dbReference type="GO" id="GO:0036376">
    <property type="term" value="P:sodium ion export across plasma membrane"/>
    <property type="evidence" value="ECO:0007669"/>
    <property type="project" value="TreeGrafter"/>
</dbReference>
<evidence type="ECO:0000256" key="10">
    <source>
        <dbReference type="ARBA" id="ARBA00022989"/>
    </source>
</evidence>
<dbReference type="InterPro" id="IPR006068">
    <property type="entry name" value="ATPase_P-typ_cation-transptr_C"/>
</dbReference>
<evidence type="ECO:0000313" key="16">
    <source>
        <dbReference type="Proteomes" id="UP000298050"/>
    </source>
</evidence>
<dbReference type="PANTHER" id="PTHR43294:SF21">
    <property type="entry name" value="CATION TRANSPORTING ATPASE"/>
    <property type="match status" value="1"/>
</dbReference>
<evidence type="ECO:0000259" key="14">
    <source>
        <dbReference type="SMART" id="SM00831"/>
    </source>
</evidence>
<dbReference type="NCBIfam" id="TIGR01494">
    <property type="entry name" value="ATPase_P-type"/>
    <property type="match status" value="2"/>
</dbReference>
<dbReference type="SFLD" id="SFLDF00027">
    <property type="entry name" value="p-type_atpase"/>
    <property type="match status" value="1"/>
</dbReference>
<dbReference type="InterPro" id="IPR044492">
    <property type="entry name" value="P_typ_ATPase_HD_dom"/>
</dbReference>
<keyword evidence="9" id="KW-1278">Translocase</keyword>
<evidence type="ECO:0000256" key="8">
    <source>
        <dbReference type="ARBA" id="ARBA00022842"/>
    </source>
</evidence>
<dbReference type="Proteomes" id="UP000298050">
    <property type="component" value="Unassembled WGS sequence"/>
</dbReference>
<evidence type="ECO:0000256" key="11">
    <source>
        <dbReference type="ARBA" id="ARBA00023136"/>
    </source>
</evidence>
<dbReference type="GO" id="GO:0005524">
    <property type="term" value="F:ATP binding"/>
    <property type="evidence" value="ECO:0007669"/>
    <property type="project" value="UniProtKB-KW"/>
</dbReference>
<protein>
    <submittedName>
        <fullName evidence="15">HAD family hydrolase</fullName>
    </submittedName>
</protein>
<dbReference type="Pfam" id="PF00689">
    <property type="entry name" value="Cation_ATPase_C"/>
    <property type="match status" value="1"/>
</dbReference>
<keyword evidence="5 13" id="KW-0812">Transmembrane</keyword>
<dbReference type="GO" id="GO:0005886">
    <property type="term" value="C:plasma membrane"/>
    <property type="evidence" value="ECO:0007669"/>
    <property type="project" value="UniProtKB-SubCell"/>
</dbReference>
<dbReference type="InterPro" id="IPR018303">
    <property type="entry name" value="ATPase_P-typ_P_site"/>
</dbReference>
<feature type="transmembrane region" description="Helical" evidence="13">
    <location>
        <begin position="856"/>
        <end position="877"/>
    </location>
</feature>
<organism evidence="15 16">
    <name type="scientific">Mangrovimicrobium sediminis</name>
    <dbReference type="NCBI Taxonomy" id="2562682"/>
    <lineage>
        <taxon>Bacteria</taxon>
        <taxon>Pseudomonadati</taxon>
        <taxon>Pseudomonadota</taxon>
        <taxon>Gammaproteobacteria</taxon>
        <taxon>Cellvibrionales</taxon>
        <taxon>Halieaceae</taxon>
        <taxon>Mangrovimicrobium</taxon>
    </lineage>
</organism>